<dbReference type="AlphaFoldDB" id="A0A834U1K2"/>
<dbReference type="Pfam" id="PF00201">
    <property type="entry name" value="UDPGT"/>
    <property type="match status" value="1"/>
</dbReference>
<gene>
    <name evidence="5" type="ORF">G2W53_013169</name>
</gene>
<evidence type="ECO:0000256" key="4">
    <source>
        <dbReference type="RuleBase" id="RU362057"/>
    </source>
</evidence>
<accession>A0A834U1K2</accession>
<name>A0A834U1K2_9FABA</name>
<evidence type="ECO:0000256" key="2">
    <source>
        <dbReference type="ARBA" id="ARBA00022679"/>
    </source>
</evidence>
<protein>
    <recommendedName>
        <fullName evidence="4">Glycosyltransferase</fullName>
        <ecNumber evidence="4">2.4.1.-</ecNumber>
    </recommendedName>
</protein>
<dbReference type="InterPro" id="IPR050481">
    <property type="entry name" value="UDP-glycosyltransf_plant"/>
</dbReference>
<keyword evidence="3" id="KW-0328">Glycosyltransferase</keyword>
<organism evidence="5 6">
    <name type="scientific">Senna tora</name>
    <dbReference type="NCBI Taxonomy" id="362788"/>
    <lineage>
        <taxon>Eukaryota</taxon>
        <taxon>Viridiplantae</taxon>
        <taxon>Streptophyta</taxon>
        <taxon>Embryophyta</taxon>
        <taxon>Tracheophyta</taxon>
        <taxon>Spermatophyta</taxon>
        <taxon>Magnoliopsida</taxon>
        <taxon>eudicotyledons</taxon>
        <taxon>Gunneridae</taxon>
        <taxon>Pentapetalae</taxon>
        <taxon>rosids</taxon>
        <taxon>fabids</taxon>
        <taxon>Fabales</taxon>
        <taxon>Fabaceae</taxon>
        <taxon>Caesalpinioideae</taxon>
        <taxon>Cassia clade</taxon>
        <taxon>Senna</taxon>
    </lineage>
</organism>
<dbReference type="GO" id="GO:0035251">
    <property type="term" value="F:UDP-glucosyltransferase activity"/>
    <property type="evidence" value="ECO:0007669"/>
    <property type="project" value="InterPro"/>
</dbReference>
<dbReference type="EMBL" id="JAAIUW010000005">
    <property type="protein sequence ID" value="KAF7830836.1"/>
    <property type="molecule type" value="Genomic_DNA"/>
</dbReference>
<dbReference type="FunFam" id="3.40.50.2000:FF:000056">
    <property type="entry name" value="Glycosyltransferase"/>
    <property type="match status" value="1"/>
</dbReference>
<evidence type="ECO:0000313" key="5">
    <source>
        <dbReference type="EMBL" id="KAF7830836.1"/>
    </source>
</evidence>
<comment type="similarity">
    <text evidence="1 3">Belongs to the UDP-glycosyltransferase family.</text>
</comment>
<proteinExistence type="inferred from homology"/>
<reference evidence="5" key="1">
    <citation type="submission" date="2020-09" db="EMBL/GenBank/DDBJ databases">
        <title>Genome-Enabled Discovery of Anthraquinone Biosynthesis in Senna tora.</title>
        <authorList>
            <person name="Kang S.-H."/>
            <person name="Pandey R.P."/>
            <person name="Lee C.-M."/>
            <person name="Sim J.-S."/>
            <person name="Jeong J.-T."/>
            <person name="Choi B.-S."/>
            <person name="Jung M."/>
            <person name="Ginzburg D."/>
            <person name="Zhao K."/>
            <person name="Won S.Y."/>
            <person name="Oh T.-J."/>
            <person name="Yu Y."/>
            <person name="Kim N.-H."/>
            <person name="Lee O.R."/>
            <person name="Lee T.-H."/>
            <person name="Bashyal P."/>
            <person name="Kim T.-S."/>
            <person name="Lee W.-H."/>
            <person name="Kawkins C."/>
            <person name="Kim C.-K."/>
            <person name="Kim J.S."/>
            <person name="Ahn B.O."/>
            <person name="Rhee S.Y."/>
            <person name="Sohng J.K."/>
        </authorList>
    </citation>
    <scope>NUCLEOTIDE SEQUENCE</scope>
    <source>
        <tissue evidence="5">Leaf</tissue>
    </source>
</reference>
<dbReference type="PROSITE" id="PS00375">
    <property type="entry name" value="UDPGT"/>
    <property type="match status" value="1"/>
</dbReference>
<sequence length="438" mass="49064">MDKTQLVVVPSPGISHLASTVEFAKLLIHHDHRLTITNVALTHFTGFSSFLEQIVEIYKPRVRQAVSDLISDPDSPQIGGFIVDMFCTDMIDIADEFGLSPLVFLTSGTALLGVALHLHTLRERDNIDTTASEFKQPGKHVDIPCFANKVPVTVLPSIAVEESWKSYFWNYGRGFKRAKGIIVNTFEEFESHAIRSLSKGDNIKVYPVGPILGKKADSHEKSGIIEWLDDQPPSSVLYLCFGSKVSLGKDQAREVASALERSGVRFLWSLRKQGPGMPPSDYSDYSEILPEEFLERTAGIGRLIGWAPQTQILAHKAIGGFVSHCGWNSVLESVYYGVPIATWPLYAEQQLNAFELVEELKMGVEICLDYNMAYELGTKFLGSERIEKGIRDVMKEDNEIRKKVKEMSGICQKTLMEGGSSYFHMSRFIDDLIEMKFK</sequence>
<dbReference type="Proteomes" id="UP000634136">
    <property type="component" value="Unassembled WGS sequence"/>
</dbReference>
<evidence type="ECO:0000313" key="6">
    <source>
        <dbReference type="Proteomes" id="UP000634136"/>
    </source>
</evidence>
<dbReference type="InterPro" id="IPR035595">
    <property type="entry name" value="UDP_glycos_trans_CS"/>
</dbReference>
<dbReference type="OrthoDB" id="5835829at2759"/>
<dbReference type="PANTHER" id="PTHR48048">
    <property type="entry name" value="GLYCOSYLTRANSFERASE"/>
    <property type="match status" value="1"/>
</dbReference>
<comment type="caution">
    <text evidence="5">The sequence shown here is derived from an EMBL/GenBank/DDBJ whole genome shotgun (WGS) entry which is preliminary data.</text>
</comment>
<dbReference type="EC" id="2.4.1.-" evidence="4"/>
<dbReference type="Gene3D" id="3.40.50.2000">
    <property type="entry name" value="Glycogen Phosphorylase B"/>
    <property type="match status" value="3"/>
</dbReference>
<evidence type="ECO:0000256" key="1">
    <source>
        <dbReference type="ARBA" id="ARBA00009995"/>
    </source>
</evidence>
<dbReference type="InterPro" id="IPR002213">
    <property type="entry name" value="UDP_glucos_trans"/>
</dbReference>
<dbReference type="CDD" id="cd03784">
    <property type="entry name" value="GT1_Gtf-like"/>
    <property type="match status" value="1"/>
</dbReference>
<evidence type="ECO:0000256" key="3">
    <source>
        <dbReference type="RuleBase" id="RU003718"/>
    </source>
</evidence>
<keyword evidence="2 3" id="KW-0808">Transferase</keyword>
<dbReference type="SUPFAM" id="SSF53756">
    <property type="entry name" value="UDP-Glycosyltransferase/glycogen phosphorylase"/>
    <property type="match status" value="1"/>
</dbReference>
<keyword evidence="6" id="KW-1185">Reference proteome</keyword>
<dbReference type="PANTHER" id="PTHR48048:SF45">
    <property type="entry name" value="GLYCOSYLTRANSFERASE"/>
    <property type="match status" value="1"/>
</dbReference>